<organism evidence="9 10">
    <name type="scientific">Thermosipho japonicus</name>
    <dbReference type="NCBI Taxonomy" id="90323"/>
    <lineage>
        <taxon>Bacteria</taxon>
        <taxon>Thermotogati</taxon>
        <taxon>Thermotogota</taxon>
        <taxon>Thermotogae</taxon>
        <taxon>Thermotogales</taxon>
        <taxon>Fervidobacteriaceae</taxon>
        <taxon>Thermosipho</taxon>
    </lineage>
</organism>
<dbReference type="AlphaFoldDB" id="A0A841GPH0"/>
<evidence type="ECO:0000313" key="10">
    <source>
        <dbReference type="Proteomes" id="UP000555828"/>
    </source>
</evidence>
<dbReference type="PANTHER" id="PTHR43583:SF2">
    <property type="entry name" value="THIAZOLE BIOSYNTHESIS PROTEIN"/>
    <property type="match status" value="1"/>
</dbReference>
<dbReference type="InterPro" id="IPR058240">
    <property type="entry name" value="rSAM_sf"/>
</dbReference>
<protein>
    <submittedName>
        <fullName evidence="9">2-iminoacetate synthase</fullName>
        <ecNumber evidence="9">4.1.99.19</ecNumber>
    </submittedName>
</protein>
<comment type="cofactor">
    <cofactor evidence="1">
        <name>[4Fe-4S] cluster</name>
        <dbReference type="ChEBI" id="CHEBI:49883"/>
    </cofactor>
</comment>
<keyword evidence="4" id="KW-0479">Metal-binding</keyword>
<evidence type="ECO:0000313" key="9">
    <source>
        <dbReference type="EMBL" id="MBB6061623.1"/>
    </source>
</evidence>
<feature type="domain" description="Radical SAM core" evidence="8">
    <location>
        <begin position="80"/>
        <end position="312"/>
    </location>
</feature>
<proteinExistence type="predicted"/>
<dbReference type="InterPro" id="IPR013785">
    <property type="entry name" value="Aldolase_TIM"/>
</dbReference>
<evidence type="ECO:0000256" key="6">
    <source>
        <dbReference type="ARBA" id="ARBA00023014"/>
    </source>
</evidence>
<dbReference type="SFLD" id="SFLDS00029">
    <property type="entry name" value="Radical_SAM"/>
    <property type="match status" value="1"/>
</dbReference>
<evidence type="ECO:0000256" key="1">
    <source>
        <dbReference type="ARBA" id="ARBA00001966"/>
    </source>
</evidence>
<keyword evidence="7" id="KW-0175">Coiled coil</keyword>
<name>A0A841GPH0_9BACT</name>
<dbReference type="Gene3D" id="3.20.20.70">
    <property type="entry name" value="Aldolase class I"/>
    <property type="match status" value="1"/>
</dbReference>
<keyword evidence="6" id="KW-0411">Iron-sulfur</keyword>
<dbReference type="Pfam" id="PF06968">
    <property type="entry name" value="BATS"/>
    <property type="match status" value="1"/>
</dbReference>
<dbReference type="GO" id="GO:0046872">
    <property type="term" value="F:metal ion binding"/>
    <property type="evidence" value="ECO:0007669"/>
    <property type="project" value="UniProtKB-KW"/>
</dbReference>
<dbReference type="NCBIfam" id="TIGR03955">
    <property type="entry name" value="rSAM_HydG"/>
    <property type="match status" value="1"/>
</dbReference>
<accession>A0A841GPH0</accession>
<dbReference type="SFLD" id="SFLDF00319">
    <property type="entry name" value="Fe_hydrogenase_maturase_(HydG"/>
    <property type="match status" value="1"/>
</dbReference>
<feature type="coiled-coil region" evidence="7">
    <location>
        <begin position="430"/>
        <end position="457"/>
    </location>
</feature>
<dbReference type="SUPFAM" id="SSF102114">
    <property type="entry name" value="Radical SAM enzymes"/>
    <property type="match status" value="1"/>
</dbReference>
<dbReference type="GO" id="GO:0051539">
    <property type="term" value="F:4 iron, 4 sulfur cluster binding"/>
    <property type="evidence" value="ECO:0007669"/>
    <property type="project" value="UniProtKB-KW"/>
</dbReference>
<evidence type="ECO:0000256" key="2">
    <source>
        <dbReference type="ARBA" id="ARBA00022485"/>
    </source>
</evidence>
<dbReference type="Pfam" id="PF04055">
    <property type="entry name" value="Radical_SAM"/>
    <property type="match status" value="1"/>
</dbReference>
<evidence type="ECO:0000256" key="3">
    <source>
        <dbReference type="ARBA" id="ARBA00022691"/>
    </source>
</evidence>
<dbReference type="InterPro" id="IPR007197">
    <property type="entry name" value="rSAM"/>
</dbReference>
<dbReference type="CDD" id="cd01335">
    <property type="entry name" value="Radical_SAM"/>
    <property type="match status" value="1"/>
</dbReference>
<dbReference type="GO" id="GO:0036355">
    <property type="term" value="F:2-iminoacetate synthase activity"/>
    <property type="evidence" value="ECO:0007669"/>
    <property type="project" value="UniProtKB-EC"/>
</dbReference>
<dbReference type="PROSITE" id="PS51918">
    <property type="entry name" value="RADICAL_SAM"/>
    <property type="match status" value="1"/>
</dbReference>
<dbReference type="EMBL" id="JACHEX010000001">
    <property type="protein sequence ID" value="MBB6061623.1"/>
    <property type="molecule type" value="Genomic_DNA"/>
</dbReference>
<evidence type="ECO:0000259" key="8">
    <source>
        <dbReference type="PROSITE" id="PS51918"/>
    </source>
</evidence>
<comment type="caution">
    <text evidence="9">The sequence shown here is derived from an EMBL/GenBank/DDBJ whole genome shotgun (WGS) entry which is preliminary data.</text>
</comment>
<dbReference type="SMART" id="SM00876">
    <property type="entry name" value="BATS"/>
    <property type="match status" value="1"/>
</dbReference>
<reference evidence="9 10" key="1">
    <citation type="submission" date="2020-08" db="EMBL/GenBank/DDBJ databases">
        <title>Genomic Encyclopedia of Type Strains, Phase IV (KMG-IV): sequencing the most valuable type-strain genomes for metagenomic binning, comparative biology and taxonomic classification.</title>
        <authorList>
            <person name="Goeker M."/>
        </authorList>
    </citation>
    <scope>NUCLEOTIDE SEQUENCE [LARGE SCALE GENOMIC DNA]</scope>
    <source>
        <strain evidence="9 10">DSM 13481</strain>
    </source>
</reference>
<keyword evidence="9" id="KW-0456">Lyase</keyword>
<keyword evidence="3" id="KW-0949">S-adenosyl-L-methionine</keyword>
<sequence>MYVFIKEKDTQKTFIDEKKIKENLSSNLNPDSEKIRNILQKSLDKQRLDPDEVATLLNAKDEKQWEEIFEAARTLKEKVYGNRIVLFAPLYIGNDCINDCEYCGFRISNKEVVRKTLSFEKLKEEVKALVSKGHKRLIVVYGEHPKYSPEFIAKTIEIIYNTKHGNGEIRRVNVNAAPQTVEGYKIIKEVGIGTYQIFQETYHYPTYKKLHPRGPKSNFAWRLYGLDRAMLAGIDDVGIGALFGLYDWKFEVMGLIYHTLHLEERFGVGPHTISFPRIEPAVGTPIAERPPYQVSDKDFKKLVAILRLAVPYTGLILTAREPADLRREVLKLGVSQIDAGSSIGVGSYSETDPEVIRKSQFILGDTRTLDEVIYELLKEEYIPSFCTACYRAGRTGEHFMEFAIPGFVKRFCTPNALFTLNEYLNDYASEKTYKEGKKVLEKEIEKLDEKQKNIVLDGLERINKGDRDVRL</sequence>
<gene>
    <name evidence="9" type="ORF">HNP65_000045</name>
</gene>
<dbReference type="InterPro" id="IPR024007">
    <property type="entry name" value="FeFe-hyd_mat_HydG"/>
</dbReference>
<evidence type="ECO:0000256" key="5">
    <source>
        <dbReference type="ARBA" id="ARBA00023004"/>
    </source>
</evidence>
<dbReference type="InterPro" id="IPR034428">
    <property type="entry name" value="ThiH/NoCL/HydG-like"/>
</dbReference>
<keyword evidence="10" id="KW-1185">Reference proteome</keyword>
<dbReference type="RefSeq" id="WP_184618403.1">
    <property type="nucleotide sequence ID" value="NZ_JACHEX010000001.1"/>
</dbReference>
<dbReference type="SFLD" id="SFLDG01081">
    <property type="entry name" value="cleavage_of_the_Ca-Cb_bond_in"/>
    <property type="match status" value="1"/>
</dbReference>
<dbReference type="PANTHER" id="PTHR43583">
    <property type="entry name" value="2-IMINOACETATE SYNTHASE"/>
    <property type="match status" value="1"/>
</dbReference>
<dbReference type="Proteomes" id="UP000555828">
    <property type="component" value="Unassembled WGS sequence"/>
</dbReference>
<evidence type="ECO:0000256" key="7">
    <source>
        <dbReference type="SAM" id="Coils"/>
    </source>
</evidence>
<evidence type="ECO:0000256" key="4">
    <source>
        <dbReference type="ARBA" id="ARBA00022723"/>
    </source>
</evidence>
<dbReference type="SFLD" id="SFLDG01060">
    <property type="entry name" value="BATS_domain_containing"/>
    <property type="match status" value="1"/>
</dbReference>
<keyword evidence="5" id="KW-0408">Iron</keyword>
<dbReference type="InterPro" id="IPR010722">
    <property type="entry name" value="BATS_dom"/>
</dbReference>
<dbReference type="EC" id="4.1.99.19" evidence="9"/>
<keyword evidence="2" id="KW-0004">4Fe-4S</keyword>